<accession>A0ABP6MGL6</accession>
<comment type="caution">
    <text evidence="1">The sequence shown here is derived from an EMBL/GenBank/DDBJ whole genome shotgun (WGS) entry which is preliminary data.</text>
</comment>
<proteinExistence type="predicted"/>
<reference evidence="2" key="1">
    <citation type="journal article" date="2019" name="Int. J. Syst. Evol. Microbiol.">
        <title>The Global Catalogue of Microorganisms (GCM) 10K type strain sequencing project: providing services to taxonomists for standard genome sequencing and annotation.</title>
        <authorList>
            <consortium name="The Broad Institute Genomics Platform"/>
            <consortium name="The Broad Institute Genome Sequencing Center for Infectious Disease"/>
            <person name="Wu L."/>
            <person name="Ma J."/>
        </authorList>
    </citation>
    <scope>NUCLEOTIDE SEQUENCE [LARGE SCALE GENOMIC DNA]</scope>
    <source>
        <strain evidence="2">JCM 9092</strain>
    </source>
</reference>
<sequence>MVRKYISVVSISPDMGAPQISLVRPALNSILTHSADNRIAPGENPVQEVLTGCPGRIDRALVQTAT</sequence>
<name>A0ABP6MGL6_9ACTN</name>
<keyword evidence="2" id="KW-1185">Reference proteome</keyword>
<protein>
    <submittedName>
        <fullName evidence="1">Uncharacterized protein</fullName>
    </submittedName>
</protein>
<dbReference type="Proteomes" id="UP001501637">
    <property type="component" value="Unassembled WGS sequence"/>
</dbReference>
<evidence type="ECO:0000313" key="2">
    <source>
        <dbReference type="Proteomes" id="UP001501637"/>
    </source>
</evidence>
<dbReference type="EMBL" id="BAAAUG010000038">
    <property type="protein sequence ID" value="GAA3100749.1"/>
    <property type="molecule type" value="Genomic_DNA"/>
</dbReference>
<organism evidence="1 2">
    <name type="scientific">Streptomyces rectiviolaceus</name>
    <dbReference type="NCBI Taxonomy" id="332591"/>
    <lineage>
        <taxon>Bacteria</taxon>
        <taxon>Bacillati</taxon>
        <taxon>Actinomycetota</taxon>
        <taxon>Actinomycetes</taxon>
        <taxon>Kitasatosporales</taxon>
        <taxon>Streptomycetaceae</taxon>
        <taxon>Streptomyces</taxon>
    </lineage>
</organism>
<gene>
    <name evidence="1" type="ORF">GCM10010449_24860</name>
</gene>
<evidence type="ECO:0000313" key="1">
    <source>
        <dbReference type="EMBL" id="GAA3100749.1"/>
    </source>
</evidence>